<dbReference type="InterPro" id="IPR036397">
    <property type="entry name" value="RNaseH_sf"/>
</dbReference>
<dbReference type="SUPFAM" id="SSF53098">
    <property type="entry name" value="Ribonuclease H-like"/>
    <property type="match status" value="1"/>
</dbReference>
<organism evidence="2 3">
    <name type="scientific">Zostera marina</name>
    <name type="common">Eelgrass</name>
    <dbReference type="NCBI Taxonomy" id="29655"/>
    <lineage>
        <taxon>Eukaryota</taxon>
        <taxon>Viridiplantae</taxon>
        <taxon>Streptophyta</taxon>
        <taxon>Embryophyta</taxon>
        <taxon>Tracheophyta</taxon>
        <taxon>Spermatophyta</taxon>
        <taxon>Magnoliopsida</taxon>
        <taxon>Liliopsida</taxon>
        <taxon>Zosteraceae</taxon>
        <taxon>Zostera</taxon>
    </lineage>
</organism>
<protein>
    <submittedName>
        <fullName evidence="2">Ribonuclease H</fullName>
    </submittedName>
</protein>
<dbReference type="OrthoDB" id="2016287at2759"/>
<dbReference type="EMBL" id="LFYR01001305">
    <property type="protein sequence ID" value="KMZ62873.1"/>
    <property type="molecule type" value="Genomic_DNA"/>
</dbReference>
<sequence length="380" mass="42103">MSCGVRCLFLSSSFTIIGKPRHITPALYLRSKLAWTKRFFSVTGSSDEVKSKPDELDRISDGSDGAFYVVRKGDAIGVYKNFADCQDQICKSSTVFDYPVSVYKGYSLKKKTEKYLSSKGLKNALYSINARDCREDLFGTLTQCSFQEPKTEMFFREKLSKIPSSEMGLSGVKEISEVQGLSESALNSTDLPKKTKKETKPSATKTSISKDLSCIVEFDGASKGNPGQAGAGAILRTEDGRIVSQLREGLGIVTNNVAEYKALILGMKYALRNGFKDVNVQGDSKLVCMQIQDKWKTKHHILSGLCTEAKQLKKEFLSFNICCVERKFNSDADAQANLATNLQCGEVHEQCLQVSEEVKPMVAYQKNYYIGSNQVADLQD</sequence>
<evidence type="ECO:0000259" key="1">
    <source>
        <dbReference type="PROSITE" id="PS50879"/>
    </source>
</evidence>
<dbReference type="PROSITE" id="PS50879">
    <property type="entry name" value="RNASE_H_1"/>
    <property type="match status" value="1"/>
</dbReference>
<dbReference type="FunFam" id="3.30.420.10:FF:000076">
    <property type="entry name" value="RBR-type E3 ubiquitin transferase"/>
    <property type="match status" value="1"/>
</dbReference>
<dbReference type="InterPro" id="IPR009027">
    <property type="entry name" value="Ribosomal_bL9/RNase_H1_N"/>
</dbReference>
<dbReference type="GO" id="GO:0003676">
    <property type="term" value="F:nucleic acid binding"/>
    <property type="evidence" value="ECO:0007669"/>
    <property type="project" value="InterPro"/>
</dbReference>
<dbReference type="GO" id="GO:0004523">
    <property type="term" value="F:RNA-DNA hybrid ribonuclease activity"/>
    <property type="evidence" value="ECO:0007669"/>
    <property type="project" value="InterPro"/>
</dbReference>
<dbReference type="Proteomes" id="UP000036987">
    <property type="component" value="Unassembled WGS sequence"/>
</dbReference>
<dbReference type="PANTHER" id="PTHR46387:SF2">
    <property type="entry name" value="RIBONUCLEASE HI"/>
    <property type="match status" value="1"/>
</dbReference>
<dbReference type="Gene3D" id="3.30.420.10">
    <property type="entry name" value="Ribonuclease H-like superfamily/Ribonuclease H"/>
    <property type="match status" value="1"/>
</dbReference>
<accession>A0A0K9P1L1</accession>
<dbReference type="SUPFAM" id="SSF55658">
    <property type="entry name" value="L9 N-domain-like"/>
    <property type="match status" value="1"/>
</dbReference>
<feature type="domain" description="RNase H type-1" evidence="1">
    <location>
        <begin position="210"/>
        <end position="341"/>
    </location>
</feature>
<dbReference type="Pfam" id="PF13456">
    <property type="entry name" value="RVT_3"/>
    <property type="match status" value="1"/>
</dbReference>
<comment type="caution">
    <text evidence="2">The sequence shown here is derived from an EMBL/GenBank/DDBJ whole genome shotgun (WGS) entry which is preliminary data.</text>
</comment>
<evidence type="ECO:0000313" key="2">
    <source>
        <dbReference type="EMBL" id="KMZ62873.1"/>
    </source>
</evidence>
<keyword evidence="3" id="KW-1185">Reference proteome</keyword>
<proteinExistence type="predicted"/>
<dbReference type="InterPro" id="IPR011320">
    <property type="entry name" value="RNase_H1_N"/>
</dbReference>
<dbReference type="Pfam" id="PF01693">
    <property type="entry name" value="Cauli_VI"/>
    <property type="match status" value="1"/>
</dbReference>
<dbReference type="InterPro" id="IPR012337">
    <property type="entry name" value="RNaseH-like_sf"/>
</dbReference>
<dbReference type="PANTHER" id="PTHR46387">
    <property type="entry name" value="POLYNUCLEOTIDYL TRANSFERASE, RIBONUCLEASE H-LIKE SUPERFAMILY PROTEIN"/>
    <property type="match status" value="1"/>
</dbReference>
<dbReference type="CDD" id="cd09279">
    <property type="entry name" value="RNase_HI_like"/>
    <property type="match status" value="1"/>
</dbReference>
<dbReference type="AlphaFoldDB" id="A0A0K9P1L1"/>
<dbReference type="STRING" id="29655.A0A0K9P1L1"/>
<dbReference type="Gene3D" id="3.40.970.10">
    <property type="entry name" value="Ribonuclease H1, N-terminal domain"/>
    <property type="match status" value="1"/>
</dbReference>
<dbReference type="InterPro" id="IPR037056">
    <property type="entry name" value="RNase_H1_N_sf"/>
</dbReference>
<dbReference type="InterPro" id="IPR002156">
    <property type="entry name" value="RNaseH_domain"/>
</dbReference>
<name>A0A0K9P1L1_ZOSMR</name>
<reference evidence="3" key="1">
    <citation type="journal article" date="2016" name="Nature">
        <title>The genome of the seagrass Zostera marina reveals angiosperm adaptation to the sea.</title>
        <authorList>
            <person name="Olsen J.L."/>
            <person name="Rouze P."/>
            <person name="Verhelst B."/>
            <person name="Lin Y.-C."/>
            <person name="Bayer T."/>
            <person name="Collen J."/>
            <person name="Dattolo E."/>
            <person name="De Paoli E."/>
            <person name="Dittami S."/>
            <person name="Maumus F."/>
            <person name="Michel G."/>
            <person name="Kersting A."/>
            <person name="Lauritano C."/>
            <person name="Lohaus R."/>
            <person name="Toepel M."/>
            <person name="Tonon T."/>
            <person name="Vanneste K."/>
            <person name="Amirebrahimi M."/>
            <person name="Brakel J."/>
            <person name="Bostroem C."/>
            <person name="Chovatia M."/>
            <person name="Grimwood J."/>
            <person name="Jenkins J.W."/>
            <person name="Jueterbock A."/>
            <person name="Mraz A."/>
            <person name="Stam W.T."/>
            <person name="Tice H."/>
            <person name="Bornberg-Bauer E."/>
            <person name="Green P.J."/>
            <person name="Pearson G.A."/>
            <person name="Procaccini G."/>
            <person name="Duarte C.M."/>
            <person name="Schmutz J."/>
            <person name="Reusch T.B.H."/>
            <person name="Van de Peer Y."/>
        </authorList>
    </citation>
    <scope>NUCLEOTIDE SEQUENCE [LARGE SCALE GENOMIC DNA]</scope>
    <source>
        <strain evidence="3">cv. Finnish</strain>
    </source>
</reference>
<gene>
    <name evidence="2" type="ORF">ZOSMA_43G00550</name>
</gene>
<dbReference type="OMA" id="RGSCILM"/>
<evidence type="ECO:0000313" key="3">
    <source>
        <dbReference type="Proteomes" id="UP000036987"/>
    </source>
</evidence>